<feature type="compositionally biased region" description="Acidic residues" evidence="3">
    <location>
        <begin position="778"/>
        <end position="797"/>
    </location>
</feature>
<dbReference type="PROSITE" id="PS51525">
    <property type="entry name" value="NET"/>
    <property type="match status" value="1"/>
</dbReference>
<reference evidence="6 7" key="1">
    <citation type="submission" date="2015-06" db="EMBL/GenBank/DDBJ databases">
        <title>Talaromyces atroroseus IBT 11181 draft genome.</title>
        <authorList>
            <person name="Rasmussen K.B."/>
            <person name="Rasmussen S."/>
            <person name="Petersen B."/>
            <person name="Sicheritz-Ponten T."/>
            <person name="Mortensen U.H."/>
            <person name="Thrane U."/>
        </authorList>
    </citation>
    <scope>NUCLEOTIDE SEQUENCE [LARGE SCALE GENOMIC DNA]</scope>
    <source>
        <strain evidence="6 7">IBT 11181</strain>
    </source>
</reference>
<feature type="compositionally biased region" description="Polar residues" evidence="3">
    <location>
        <begin position="74"/>
        <end position="86"/>
    </location>
</feature>
<dbReference type="RefSeq" id="XP_020120114.1">
    <property type="nucleotide sequence ID" value="XM_020267087.1"/>
</dbReference>
<feature type="compositionally biased region" description="Basic residues" evidence="3">
    <location>
        <begin position="606"/>
        <end position="623"/>
    </location>
</feature>
<dbReference type="PANTHER" id="PTHR22880">
    <property type="entry name" value="FALZ-RELATED BROMODOMAIN-CONTAINING PROTEINS"/>
    <property type="match status" value="1"/>
</dbReference>
<feature type="compositionally biased region" description="Polar residues" evidence="3">
    <location>
        <begin position="227"/>
        <end position="243"/>
    </location>
</feature>
<proteinExistence type="predicted"/>
<dbReference type="GO" id="GO:0005634">
    <property type="term" value="C:nucleus"/>
    <property type="evidence" value="ECO:0007669"/>
    <property type="project" value="TreeGrafter"/>
</dbReference>
<feature type="compositionally biased region" description="Polar residues" evidence="3">
    <location>
        <begin position="31"/>
        <end position="44"/>
    </location>
</feature>
<keyword evidence="7" id="KW-1185">Reference proteome</keyword>
<evidence type="ECO:0000256" key="2">
    <source>
        <dbReference type="PROSITE-ProRule" id="PRU00035"/>
    </source>
</evidence>
<dbReference type="Gene3D" id="1.20.920.10">
    <property type="entry name" value="Bromodomain-like"/>
    <property type="match status" value="2"/>
</dbReference>
<evidence type="ECO:0000313" key="6">
    <source>
        <dbReference type="EMBL" id="OKL59993.1"/>
    </source>
</evidence>
<dbReference type="OrthoDB" id="784962at2759"/>
<dbReference type="Pfam" id="PF17035">
    <property type="entry name" value="BET"/>
    <property type="match status" value="1"/>
</dbReference>
<dbReference type="Gene3D" id="1.20.1270.220">
    <property type="match status" value="1"/>
</dbReference>
<evidence type="ECO:0000259" key="5">
    <source>
        <dbReference type="PROSITE" id="PS51525"/>
    </source>
</evidence>
<dbReference type="InterPro" id="IPR038336">
    <property type="entry name" value="NET_sf"/>
</dbReference>
<dbReference type="InterPro" id="IPR050935">
    <property type="entry name" value="Bromo_chromatin_reader"/>
</dbReference>
<evidence type="ECO:0008006" key="8">
    <source>
        <dbReference type="Google" id="ProtNLM"/>
    </source>
</evidence>
<comment type="caution">
    <text evidence="6">The sequence shown here is derived from an EMBL/GenBank/DDBJ whole genome shotgun (WGS) entry which is preliminary data.</text>
</comment>
<dbReference type="InterPro" id="IPR036427">
    <property type="entry name" value="Bromodomain-like_sf"/>
</dbReference>
<accession>A0A225AKR4</accession>
<dbReference type="PROSITE" id="PS00633">
    <property type="entry name" value="BROMODOMAIN_1"/>
    <property type="match status" value="1"/>
</dbReference>
<name>A0A225AKR4_TALAT</name>
<keyword evidence="1 2" id="KW-0103">Bromodomain</keyword>
<dbReference type="InterPro" id="IPR018359">
    <property type="entry name" value="Bromodomain_CS"/>
</dbReference>
<feature type="compositionally biased region" description="Polar residues" evidence="3">
    <location>
        <begin position="156"/>
        <end position="168"/>
    </location>
</feature>
<feature type="domain" description="Bromo" evidence="4">
    <location>
        <begin position="266"/>
        <end position="338"/>
    </location>
</feature>
<dbReference type="GeneID" id="31004534"/>
<dbReference type="SUPFAM" id="SSF47370">
    <property type="entry name" value="Bromodomain"/>
    <property type="match status" value="2"/>
</dbReference>
<gene>
    <name evidence="6" type="ORF">UA08_04779</name>
</gene>
<dbReference type="GO" id="GO:0006355">
    <property type="term" value="P:regulation of DNA-templated transcription"/>
    <property type="evidence" value="ECO:0007669"/>
    <property type="project" value="TreeGrafter"/>
</dbReference>
<feature type="region of interest" description="Disordered" evidence="3">
    <location>
        <begin position="718"/>
        <end position="797"/>
    </location>
</feature>
<feature type="compositionally biased region" description="Basic and acidic residues" evidence="3">
    <location>
        <begin position="411"/>
        <end position="422"/>
    </location>
</feature>
<evidence type="ECO:0000256" key="3">
    <source>
        <dbReference type="SAM" id="MobiDB-lite"/>
    </source>
</evidence>
<feature type="compositionally biased region" description="Acidic residues" evidence="3">
    <location>
        <begin position="569"/>
        <end position="583"/>
    </location>
</feature>
<feature type="region of interest" description="Disordered" evidence="3">
    <location>
        <begin position="1"/>
        <end position="243"/>
    </location>
</feature>
<feature type="region of interest" description="Disordered" evidence="3">
    <location>
        <begin position="601"/>
        <end position="650"/>
    </location>
</feature>
<sequence length="797" mass="88187">MATPPPEGITTVLKTDKPEQPPTVKDLAVDSTVNRSPDSLFNGESHTENTAATTTVNGTATEGKGESIPAVNGHATNQPSLTNGASSPAAKVSTPPVNSINPSVELPKPEDTSEKKESDTTPLPTFKGEEDLKPSQPEEALPKEESKDIPMRDATELQQNDGATTIVTDQVKDSAPIKESPKPALPPADVDMEDAPLSPTKVSRERELDLEEEPAAKRAKVDGDVTESLNTSAPTQNLPPAKSIETSTGITSLQHKFLVKSLTSLKRSNDSRFYREPVDPLKLNIPSYFTVITEPMDLSTIEAKLKKGQYTAVADIVSDVELMTSNAVRFNGPDHIVSQEGQRLKGLFHKQLEKLPKPDEVEEKKPKKSAALPKEPAPRREPRVNAQPAPKQQNNASSPTFALNPEGLPTIRRDSTNPDGRPKRAIHAPKRDLLYSAKPKKKKFQWELKFCQEILDELHKPKYWAIASPFYFPVDPVALNIPTYHSVIKKPMDLSTVQTKLKAGQYENAKEMESDILQMFKNCFKFNIPGDPTYQAGQKFEEIFKAKWAAKTRWLEQHDPDTHNQSGSSEEDSDEEESEDDADQEKLQALQRQIAEMSKQVEAITQKKKKTPPVSKKSGKSKSGKKEFKKSSKGDKRSKSSKSEKRHITYQEKQLISNGISTLSDKKMQEALRIIQNNVPSLKGTQETEIELDIDELPNEVLLMLLKFVKKNTPQVMEEEDHSAPVSATVQSKPKKNKPMSKFEQEAQINMLEGSLSRFQGGGNGGTRSPEPVHSVEDADSSDGSDDDDDSEESEEE</sequence>
<dbReference type="Proteomes" id="UP000214365">
    <property type="component" value="Unassembled WGS sequence"/>
</dbReference>
<protein>
    <recommendedName>
        <fullName evidence="8">Bromodomain-containing factor 1</fullName>
    </recommendedName>
</protein>
<feature type="compositionally biased region" description="Basic and acidic residues" evidence="3">
    <location>
        <begin position="170"/>
        <end position="181"/>
    </location>
</feature>
<dbReference type="GO" id="GO:0006338">
    <property type="term" value="P:chromatin remodeling"/>
    <property type="evidence" value="ECO:0007669"/>
    <property type="project" value="TreeGrafter"/>
</dbReference>
<evidence type="ECO:0000256" key="1">
    <source>
        <dbReference type="ARBA" id="ARBA00023117"/>
    </source>
</evidence>
<feature type="compositionally biased region" description="Basic and acidic residues" evidence="3">
    <location>
        <begin position="214"/>
        <end position="223"/>
    </location>
</feature>
<feature type="compositionally biased region" description="Basic and acidic residues" evidence="3">
    <location>
        <begin position="353"/>
        <end position="365"/>
    </location>
</feature>
<dbReference type="EMBL" id="LFMY01000006">
    <property type="protein sequence ID" value="OKL59993.1"/>
    <property type="molecule type" value="Genomic_DNA"/>
</dbReference>
<dbReference type="InterPro" id="IPR027353">
    <property type="entry name" value="NET_dom"/>
</dbReference>
<dbReference type="CDD" id="cd05499">
    <property type="entry name" value="Bromo_BDF1_2_II"/>
    <property type="match status" value="1"/>
</dbReference>
<feature type="domain" description="NET" evidence="5">
    <location>
        <begin position="638"/>
        <end position="720"/>
    </location>
</feature>
<dbReference type="InterPro" id="IPR001487">
    <property type="entry name" value="Bromodomain"/>
</dbReference>
<evidence type="ECO:0000259" key="4">
    <source>
        <dbReference type="PROSITE" id="PS50014"/>
    </source>
</evidence>
<dbReference type="SMART" id="SM00297">
    <property type="entry name" value="BROMO"/>
    <property type="match status" value="2"/>
</dbReference>
<dbReference type="PANTHER" id="PTHR22880:SF225">
    <property type="entry name" value="BROMODOMAIN-CONTAINING PROTEIN BET-1-RELATED"/>
    <property type="match status" value="1"/>
</dbReference>
<feature type="region of interest" description="Disordered" evidence="3">
    <location>
        <begin position="557"/>
        <end position="585"/>
    </location>
</feature>
<dbReference type="CDD" id="cd05500">
    <property type="entry name" value="Bromo_BDF1_2_I"/>
    <property type="match status" value="1"/>
</dbReference>
<dbReference type="GO" id="GO:0000785">
    <property type="term" value="C:chromatin"/>
    <property type="evidence" value="ECO:0007669"/>
    <property type="project" value="TreeGrafter"/>
</dbReference>
<feature type="compositionally biased region" description="Polar residues" evidence="3">
    <location>
        <begin position="390"/>
        <end position="401"/>
    </location>
</feature>
<feature type="domain" description="Bromo" evidence="4">
    <location>
        <begin position="462"/>
        <end position="534"/>
    </location>
</feature>
<evidence type="ECO:0000313" key="7">
    <source>
        <dbReference type="Proteomes" id="UP000214365"/>
    </source>
</evidence>
<dbReference type="AlphaFoldDB" id="A0A225AKR4"/>
<feature type="compositionally biased region" description="Basic and acidic residues" evidence="3">
    <location>
        <begin position="624"/>
        <end position="650"/>
    </location>
</feature>
<dbReference type="PROSITE" id="PS50014">
    <property type="entry name" value="BROMODOMAIN_2"/>
    <property type="match status" value="2"/>
</dbReference>
<feature type="compositionally biased region" description="Basic and acidic residues" evidence="3">
    <location>
        <begin position="140"/>
        <end position="155"/>
    </location>
</feature>
<feature type="compositionally biased region" description="Low complexity" evidence="3">
    <location>
        <begin position="48"/>
        <end position="62"/>
    </location>
</feature>
<feature type="region of interest" description="Disordered" evidence="3">
    <location>
        <begin position="353"/>
        <end position="425"/>
    </location>
</feature>
<feature type="compositionally biased region" description="Basic and acidic residues" evidence="3">
    <location>
        <begin position="107"/>
        <end position="119"/>
    </location>
</feature>
<dbReference type="Pfam" id="PF00439">
    <property type="entry name" value="Bromodomain"/>
    <property type="match status" value="2"/>
</dbReference>
<organism evidence="6 7">
    <name type="scientific">Talaromyces atroroseus</name>
    <dbReference type="NCBI Taxonomy" id="1441469"/>
    <lineage>
        <taxon>Eukaryota</taxon>
        <taxon>Fungi</taxon>
        <taxon>Dikarya</taxon>
        <taxon>Ascomycota</taxon>
        <taxon>Pezizomycotina</taxon>
        <taxon>Eurotiomycetes</taxon>
        <taxon>Eurotiomycetidae</taxon>
        <taxon>Eurotiales</taxon>
        <taxon>Trichocomaceae</taxon>
        <taxon>Talaromyces</taxon>
        <taxon>Talaromyces sect. Trachyspermi</taxon>
    </lineage>
</organism>
<dbReference type="PRINTS" id="PR00503">
    <property type="entry name" value="BROMODOMAIN"/>
</dbReference>
<dbReference type="STRING" id="1441469.A0A225AKR4"/>